<evidence type="ECO:0000256" key="13">
    <source>
        <dbReference type="RuleBase" id="RU003357"/>
    </source>
</evidence>
<reference evidence="16 17" key="1">
    <citation type="submission" date="2017-03" db="EMBL/GenBank/DDBJ databases">
        <title>Rapid Whole Genome Sequencing of Comamonas kerstersii Causing Continuous ambulatory Peritoneal Dialysis-Associated Peritonitis.</title>
        <authorList>
            <person name="Zheng B."/>
        </authorList>
    </citation>
    <scope>NUCLEOTIDE SEQUENCE [LARGE SCALE GENOMIC DNA]</scope>
    <source>
        <strain evidence="16 17">8943</strain>
    </source>
</reference>
<comment type="subcellular location">
    <subcellularLocation>
        <location evidence="1 12">Cell outer membrane</location>
        <topology evidence="1 12">Multi-pass membrane protein</topology>
    </subcellularLocation>
</comment>
<dbReference type="AlphaFoldDB" id="A0A1V0BHQ4"/>
<evidence type="ECO:0000313" key="16">
    <source>
        <dbReference type="EMBL" id="AQZ99465.1"/>
    </source>
</evidence>
<dbReference type="InterPro" id="IPR037066">
    <property type="entry name" value="Plug_dom_sf"/>
</dbReference>
<evidence type="ECO:0000256" key="3">
    <source>
        <dbReference type="ARBA" id="ARBA00022448"/>
    </source>
</evidence>
<dbReference type="KEGG" id="cke:B5M06_15615"/>
<evidence type="ECO:0000259" key="14">
    <source>
        <dbReference type="Pfam" id="PF00593"/>
    </source>
</evidence>
<evidence type="ECO:0000256" key="11">
    <source>
        <dbReference type="ARBA" id="ARBA00023237"/>
    </source>
</evidence>
<dbReference type="InterPro" id="IPR000531">
    <property type="entry name" value="Beta-barrel_TonB"/>
</dbReference>
<evidence type="ECO:0008006" key="18">
    <source>
        <dbReference type="Google" id="ProtNLM"/>
    </source>
</evidence>
<comment type="similarity">
    <text evidence="2 12 13">Belongs to the TonB-dependent receptor family.</text>
</comment>
<evidence type="ECO:0000256" key="12">
    <source>
        <dbReference type="PROSITE-ProRule" id="PRU01360"/>
    </source>
</evidence>
<evidence type="ECO:0000256" key="8">
    <source>
        <dbReference type="ARBA" id="ARBA00023077"/>
    </source>
</evidence>
<dbReference type="Pfam" id="PF07715">
    <property type="entry name" value="Plug"/>
    <property type="match status" value="1"/>
</dbReference>
<dbReference type="Gene3D" id="2.40.170.20">
    <property type="entry name" value="TonB-dependent receptor, beta-barrel domain"/>
    <property type="match status" value="1"/>
</dbReference>
<keyword evidence="8 13" id="KW-0798">TonB box</keyword>
<dbReference type="SUPFAM" id="SSF56935">
    <property type="entry name" value="Porins"/>
    <property type="match status" value="1"/>
</dbReference>
<gene>
    <name evidence="16" type="ORF">B5M06_15615</name>
</gene>
<dbReference type="InterPro" id="IPR012910">
    <property type="entry name" value="Plug_dom"/>
</dbReference>
<dbReference type="InterPro" id="IPR036942">
    <property type="entry name" value="Beta-barrel_TonB_sf"/>
</dbReference>
<organism evidence="16 17">
    <name type="scientific">Comamonas kerstersii</name>
    <dbReference type="NCBI Taxonomy" id="225992"/>
    <lineage>
        <taxon>Bacteria</taxon>
        <taxon>Pseudomonadati</taxon>
        <taxon>Pseudomonadota</taxon>
        <taxon>Betaproteobacteria</taxon>
        <taxon>Burkholderiales</taxon>
        <taxon>Comamonadaceae</taxon>
        <taxon>Comamonas</taxon>
    </lineage>
</organism>
<dbReference type="OrthoDB" id="183532at2"/>
<keyword evidence="7" id="KW-0406">Ion transport</keyword>
<dbReference type="PANTHER" id="PTHR30069">
    <property type="entry name" value="TONB-DEPENDENT OUTER MEMBRANE RECEPTOR"/>
    <property type="match status" value="1"/>
</dbReference>
<keyword evidence="9 12" id="KW-0472">Membrane</keyword>
<protein>
    <recommendedName>
        <fullName evidence="18">TonB-dependent receptor</fullName>
    </recommendedName>
</protein>
<evidence type="ECO:0000256" key="5">
    <source>
        <dbReference type="ARBA" id="ARBA00022692"/>
    </source>
</evidence>
<evidence type="ECO:0000256" key="6">
    <source>
        <dbReference type="ARBA" id="ARBA00022729"/>
    </source>
</evidence>
<dbReference type="GO" id="GO:0015889">
    <property type="term" value="P:cobalamin transport"/>
    <property type="evidence" value="ECO:0007669"/>
    <property type="project" value="TreeGrafter"/>
</dbReference>
<dbReference type="Pfam" id="PF00593">
    <property type="entry name" value="TonB_dep_Rec_b-barrel"/>
    <property type="match status" value="1"/>
</dbReference>
<dbReference type="Gene3D" id="2.170.130.10">
    <property type="entry name" value="TonB-dependent receptor, plug domain"/>
    <property type="match status" value="1"/>
</dbReference>
<dbReference type="CDD" id="cd01347">
    <property type="entry name" value="ligand_gated_channel"/>
    <property type="match status" value="1"/>
</dbReference>
<dbReference type="GO" id="GO:0006811">
    <property type="term" value="P:monoatomic ion transport"/>
    <property type="evidence" value="ECO:0007669"/>
    <property type="project" value="UniProtKB-KW"/>
</dbReference>
<evidence type="ECO:0000256" key="1">
    <source>
        <dbReference type="ARBA" id="ARBA00004571"/>
    </source>
</evidence>
<dbReference type="InterPro" id="IPR039426">
    <property type="entry name" value="TonB-dep_rcpt-like"/>
</dbReference>
<keyword evidence="6" id="KW-0732">Signal</keyword>
<feature type="domain" description="TonB-dependent receptor-like beta-barrel" evidence="14">
    <location>
        <begin position="195"/>
        <end position="610"/>
    </location>
</feature>
<name>A0A1V0BHQ4_9BURK</name>
<proteinExistence type="inferred from homology"/>
<evidence type="ECO:0000256" key="7">
    <source>
        <dbReference type="ARBA" id="ARBA00023065"/>
    </source>
</evidence>
<evidence type="ECO:0000256" key="2">
    <source>
        <dbReference type="ARBA" id="ARBA00009810"/>
    </source>
</evidence>
<dbReference type="EMBL" id="CP020121">
    <property type="protein sequence ID" value="AQZ99465.1"/>
    <property type="molecule type" value="Genomic_DNA"/>
</dbReference>
<evidence type="ECO:0000259" key="15">
    <source>
        <dbReference type="Pfam" id="PF07715"/>
    </source>
</evidence>
<keyword evidence="10" id="KW-0675">Receptor</keyword>
<dbReference type="PANTHER" id="PTHR30069:SF53">
    <property type="entry name" value="COLICIN I RECEPTOR-RELATED"/>
    <property type="match status" value="1"/>
</dbReference>
<evidence type="ECO:0000256" key="10">
    <source>
        <dbReference type="ARBA" id="ARBA00023170"/>
    </source>
</evidence>
<evidence type="ECO:0000256" key="4">
    <source>
        <dbReference type="ARBA" id="ARBA00022452"/>
    </source>
</evidence>
<evidence type="ECO:0000256" key="9">
    <source>
        <dbReference type="ARBA" id="ARBA00023136"/>
    </source>
</evidence>
<keyword evidence="11 12" id="KW-0998">Cell outer membrane</keyword>
<dbReference type="Proteomes" id="UP000242792">
    <property type="component" value="Chromosome"/>
</dbReference>
<sequence>MQLKIFMSLQTSLKQGAVGTSARFALAVVTITATALTQKVAAEEARMNPTVVTATRSETKLDETLADVRVITQEQIGNFAGRSLAEIMQRLAGVRMSSNGGRGNTQSFTIRGSDQVILLIDGVRFGSATMGTPTLASLPIEQIERIEVVQGPASALYGSDAIGGVIQIFTKQGKGAKKAFKPHADITWGSAGYKDANAGFIGTQQGWNYSLNVSRVLDPGFSSTNKKAGPKHSPDKDKFNQTAVSASLGYAFNDAWRLDANLLQAQSYAEFDNADYNNLLQDAWLNSQAGTRSLKLSGVVSPTWKTHLSLARSMDKQSNQYHTVSTNTRHSDKFNTTQDEIQWGNEIKTAAGIVVAGFDHLKQKIDTSTPFDTTSRTTNAVYAGVNGSHAGHSWQINLRRDDNSQYGGYNTWGLTYGYEIFSSLKAHISRSSSLTAPTFNDLYYPRSGNPLLQPETAKSNEIGLTWDIGVHNLKLVGFDNKVKNLIAWAPSDPADPNNSPWFPANVNQAQLKGWSLLYSVSGTHWNLNANYERLNAHDGSGLPLYNLAKDQASVALDAYWGAWKIGASALHVGKRQRSTAAYLPSYTTVDAYAEYQLAKDWALQARVANLTDKEYETVYGYNQRGRAGYLTLKWAPK</sequence>
<dbReference type="GO" id="GO:0009279">
    <property type="term" value="C:cell outer membrane"/>
    <property type="evidence" value="ECO:0007669"/>
    <property type="project" value="UniProtKB-SubCell"/>
</dbReference>
<feature type="domain" description="TonB-dependent receptor plug" evidence="15">
    <location>
        <begin position="61"/>
        <end position="165"/>
    </location>
</feature>
<accession>A0A1V0BHQ4</accession>
<dbReference type="PROSITE" id="PS52016">
    <property type="entry name" value="TONB_DEPENDENT_REC_3"/>
    <property type="match status" value="1"/>
</dbReference>
<keyword evidence="3 12" id="KW-0813">Transport</keyword>
<keyword evidence="5 12" id="KW-0812">Transmembrane</keyword>
<evidence type="ECO:0000313" key="17">
    <source>
        <dbReference type="Proteomes" id="UP000242792"/>
    </source>
</evidence>
<keyword evidence="4 12" id="KW-1134">Transmembrane beta strand</keyword>